<keyword evidence="2" id="KW-0165">Cleavage on pair of basic residues</keyword>
<name>A0A1B6HK29_9HEMI</name>
<keyword evidence="4" id="KW-0964">Secreted</keyword>
<dbReference type="SMART" id="SM00078">
    <property type="entry name" value="IlGF"/>
    <property type="match status" value="1"/>
</dbReference>
<dbReference type="EMBL" id="GECU01032684">
    <property type="protein sequence ID" value="JAS75022.1"/>
    <property type="molecule type" value="Transcribed_RNA"/>
</dbReference>
<dbReference type="GO" id="GO:0005576">
    <property type="term" value="C:extracellular region"/>
    <property type="evidence" value="ECO:0007669"/>
    <property type="project" value="UniProtKB-SubCell"/>
</dbReference>
<dbReference type="PROSITE" id="PS00262">
    <property type="entry name" value="INSULIN"/>
    <property type="match status" value="1"/>
</dbReference>
<reference evidence="7" key="1">
    <citation type="submission" date="2015-11" db="EMBL/GenBank/DDBJ databases">
        <title>De novo transcriptome assembly of four potential Pierce s Disease insect vectors from Arizona vineyards.</title>
        <authorList>
            <person name="Tassone E.E."/>
        </authorList>
    </citation>
    <scope>NUCLEOTIDE SEQUENCE</scope>
</reference>
<dbReference type="Gene3D" id="1.10.100.10">
    <property type="entry name" value="Insulin-like"/>
    <property type="match status" value="1"/>
</dbReference>
<evidence type="ECO:0000256" key="1">
    <source>
        <dbReference type="ARBA" id="ARBA00009034"/>
    </source>
</evidence>
<dbReference type="Pfam" id="PF00049">
    <property type="entry name" value="Insulin"/>
    <property type="match status" value="1"/>
</dbReference>
<sequence length="100" mass="11221">MSRKLTTMMLMCSVLLIAYIGNSRSSEVAWRFCGRDLARALSTTCNSTFSKPLETVHTPISGKGETVSVTTRHIFRHKREVVTECCLNGCTVEQLRAYCE</sequence>
<evidence type="ECO:0000256" key="2">
    <source>
        <dbReference type="ARBA" id="ARBA00022685"/>
    </source>
</evidence>
<protein>
    <recommendedName>
        <fullName evidence="6">Insulin-like domain-containing protein</fullName>
    </recommendedName>
</protein>
<evidence type="ECO:0000256" key="5">
    <source>
        <dbReference type="SAM" id="SignalP"/>
    </source>
</evidence>
<evidence type="ECO:0000256" key="3">
    <source>
        <dbReference type="ARBA" id="ARBA00022729"/>
    </source>
</evidence>
<dbReference type="InterPro" id="IPR022353">
    <property type="entry name" value="Insulin_CS"/>
</dbReference>
<dbReference type="InterPro" id="IPR022352">
    <property type="entry name" value="Ins/IGF/rlx"/>
</dbReference>
<dbReference type="GO" id="GO:0005179">
    <property type="term" value="F:hormone activity"/>
    <property type="evidence" value="ECO:0007669"/>
    <property type="project" value="InterPro"/>
</dbReference>
<organism evidence="7">
    <name type="scientific">Homalodisca liturata</name>
    <dbReference type="NCBI Taxonomy" id="320908"/>
    <lineage>
        <taxon>Eukaryota</taxon>
        <taxon>Metazoa</taxon>
        <taxon>Ecdysozoa</taxon>
        <taxon>Arthropoda</taxon>
        <taxon>Hexapoda</taxon>
        <taxon>Insecta</taxon>
        <taxon>Pterygota</taxon>
        <taxon>Neoptera</taxon>
        <taxon>Paraneoptera</taxon>
        <taxon>Hemiptera</taxon>
        <taxon>Auchenorrhyncha</taxon>
        <taxon>Membracoidea</taxon>
        <taxon>Cicadellidae</taxon>
        <taxon>Cicadellinae</taxon>
        <taxon>Proconiini</taxon>
        <taxon>Homalodisca</taxon>
    </lineage>
</organism>
<evidence type="ECO:0000259" key="6">
    <source>
        <dbReference type="SMART" id="SM00078"/>
    </source>
</evidence>
<dbReference type="CDD" id="cd04366">
    <property type="entry name" value="IlGF_insulin_bombyxin_like"/>
    <property type="match status" value="1"/>
</dbReference>
<evidence type="ECO:0000256" key="4">
    <source>
        <dbReference type="RuleBase" id="RU000406"/>
    </source>
</evidence>
<dbReference type="InterPro" id="IPR036438">
    <property type="entry name" value="Insulin-like_sf"/>
</dbReference>
<proteinExistence type="inferred from homology"/>
<dbReference type="AlphaFoldDB" id="A0A1B6HK29"/>
<keyword evidence="3 5" id="KW-0732">Signal</keyword>
<accession>A0A1B6HK29</accession>
<feature type="domain" description="Insulin-like" evidence="6">
    <location>
        <begin position="30"/>
        <end position="99"/>
    </location>
</feature>
<comment type="similarity">
    <text evidence="1 4">Belongs to the insulin family.</text>
</comment>
<gene>
    <name evidence="7" type="ORF">g.6753</name>
</gene>
<feature type="chain" id="PRO_5008584505" description="Insulin-like domain-containing protein" evidence="5">
    <location>
        <begin position="26"/>
        <end position="100"/>
    </location>
</feature>
<comment type="subcellular location">
    <subcellularLocation>
        <location evidence="4">Secreted</location>
    </subcellularLocation>
</comment>
<dbReference type="SUPFAM" id="SSF56994">
    <property type="entry name" value="Insulin-like"/>
    <property type="match status" value="1"/>
</dbReference>
<dbReference type="InterPro" id="IPR016179">
    <property type="entry name" value="Insulin-like"/>
</dbReference>
<dbReference type="PRINTS" id="PR00276">
    <property type="entry name" value="INSULINFAMLY"/>
</dbReference>
<feature type="signal peptide" evidence="5">
    <location>
        <begin position="1"/>
        <end position="25"/>
    </location>
</feature>
<evidence type="ECO:0000313" key="7">
    <source>
        <dbReference type="EMBL" id="JAS75022.1"/>
    </source>
</evidence>